<sequence length="229" mass="26786">MEQLAQNIWVFDGPTVRFFGFPFTTRMTVVRLANGALWLHSPIQLSDSLVEQINQLGTVDYLIAPNHLHHLFLADWLEVYPEAQLYGTNEVIKKRQDLAFDGSLNVEQQWPWREEIEQELFTGSPAMQECVFFHPESRTLIVTDLVENFAKQHFNYWQRPVAKGIGILAPHGQMPLDWRLSFMFGKAKARQHMMRILAWQPQTLVMSHGNIVYSNAESFLRRSFRWLIQ</sequence>
<dbReference type="eggNOG" id="COG4221">
    <property type="taxonomic scope" value="Bacteria"/>
</dbReference>
<dbReference type="InterPro" id="IPR036866">
    <property type="entry name" value="RibonucZ/Hydroxyglut_hydro"/>
</dbReference>
<evidence type="ECO:0000313" key="1">
    <source>
        <dbReference type="EMBL" id="EGA72179.1"/>
    </source>
</evidence>
<evidence type="ECO:0008006" key="3">
    <source>
        <dbReference type="Google" id="ProtNLM"/>
    </source>
</evidence>
<protein>
    <recommendedName>
        <fullName evidence="3">DUF4336 domain-containing protein</fullName>
    </recommendedName>
</protein>
<proteinExistence type="predicted"/>
<reference evidence="1 2" key="1">
    <citation type="journal article" date="2012" name="Int. J. Syst. Evol. Microbiol.">
        <title>Vibrio caribbeanicus sp. nov., isolated from the marine sponge Scleritoderma cyanea.</title>
        <authorList>
            <person name="Hoffmann M."/>
            <person name="Monday S.R."/>
            <person name="Allard M.W."/>
            <person name="Strain E.A."/>
            <person name="Whittaker P."/>
            <person name="Naum M."/>
            <person name="McCarthy P.J."/>
            <person name="Lopez J.V."/>
            <person name="Fischer M."/>
            <person name="Brown E.W."/>
        </authorList>
    </citation>
    <scope>NUCLEOTIDE SEQUENCE [LARGE SCALE GENOMIC DNA]</scope>
    <source>
        <strain evidence="2">DSMZ 21326</strain>
    </source>
</reference>
<organism evidence="1 2">
    <name type="scientific">Vibrio sinaloensis DSM 21326</name>
    <dbReference type="NCBI Taxonomy" id="945550"/>
    <lineage>
        <taxon>Bacteria</taxon>
        <taxon>Pseudomonadati</taxon>
        <taxon>Pseudomonadota</taxon>
        <taxon>Gammaproteobacteria</taxon>
        <taxon>Vibrionales</taxon>
        <taxon>Vibrionaceae</taxon>
        <taxon>Vibrio</taxon>
        <taxon>Vibrio oreintalis group</taxon>
    </lineage>
</organism>
<evidence type="ECO:0000313" key="2">
    <source>
        <dbReference type="Proteomes" id="UP000006228"/>
    </source>
</evidence>
<dbReference type="GeneID" id="95567545"/>
<dbReference type="Proteomes" id="UP000006228">
    <property type="component" value="Unassembled WGS sequence"/>
</dbReference>
<dbReference type="InterPro" id="IPR025638">
    <property type="entry name" value="DUF4336"/>
</dbReference>
<dbReference type="PANTHER" id="PTHR33835:SF1">
    <property type="entry name" value="METALLO-BETA-LACTAMASE DOMAIN-CONTAINING PROTEIN"/>
    <property type="match status" value="1"/>
</dbReference>
<dbReference type="Pfam" id="PF14234">
    <property type="entry name" value="DUF4336"/>
    <property type="match status" value="1"/>
</dbReference>
<dbReference type="SUPFAM" id="SSF56281">
    <property type="entry name" value="Metallo-hydrolase/oxidoreductase"/>
    <property type="match status" value="1"/>
</dbReference>
<dbReference type="RefSeq" id="WP_008072908.1">
    <property type="nucleotide sequence ID" value="NZ_AEVT01000006.1"/>
</dbReference>
<accession>E8M1J9</accession>
<dbReference type="OrthoDB" id="450111at2"/>
<gene>
    <name evidence="1" type="ORF">VISI1226_05224</name>
</gene>
<dbReference type="EMBL" id="AEVT01000006">
    <property type="protein sequence ID" value="EGA72179.1"/>
    <property type="molecule type" value="Genomic_DNA"/>
</dbReference>
<dbReference type="AlphaFoldDB" id="E8M1J9"/>
<name>E8M1J9_PHOS4</name>
<dbReference type="PANTHER" id="PTHR33835">
    <property type="entry name" value="YALI0C07656P"/>
    <property type="match status" value="1"/>
</dbReference>
<comment type="caution">
    <text evidence="1">The sequence shown here is derived from an EMBL/GenBank/DDBJ whole genome shotgun (WGS) entry which is preliminary data.</text>
</comment>